<evidence type="ECO:0000313" key="5">
    <source>
        <dbReference type="EMBL" id="MCL2914577.1"/>
    </source>
</evidence>
<evidence type="ECO:0000256" key="2">
    <source>
        <dbReference type="ARBA" id="ARBA00022670"/>
    </source>
</evidence>
<keyword evidence="3" id="KW-0378">Hydrolase</keyword>
<keyword evidence="2" id="KW-0645">Protease</keyword>
<protein>
    <submittedName>
        <fullName evidence="5">Flavohemoglobin expression-modulating QEGLA motif protein</fullName>
    </submittedName>
</protein>
<dbReference type="EMBL" id="JAKIKT010000004">
    <property type="protein sequence ID" value="MCL2914577.1"/>
    <property type="molecule type" value="Genomic_DNA"/>
</dbReference>
<comment type="caution">
    <text evidence="5">The sequence shown here is derived from an EMBL/GenBank/DDBJ whole genome shotgun (WGS) entry which is preliminary data.</text>
</comment>
<evidence type="ECO:0000313" key="6">
    <source>
        <dbReference type="Proteomes" id="UP001202831"/>
    </source>
</evidence>
<dbReference type="RefSeq" id="WP_249249253.1">
    <property type="nucleotide sequence ID" value="NZ_JAKIKT010000004.1"/>
</dbReference>
<dbReference type="NCBIfam" id="TIGR02421">
    <property type="entry name" value="QEGLA"/>
    <property type="match status" value="1"/>
</dbReference>
<evidence type="ECO:0000256" key="3">
    <source>
        <dbReference type="ARBA" id="ARBA00022801"/>
    </source>
</evidence>
<gene>
    <name evidence="5" type="ORF">L2725_12445</name>
</gene>
<dbReference type="Proteomes" id="UP001202831">
    <property type="component" value="Unassembled WGS sequence"/>
</dbReference>
<evidence type="ECO:0000256" key="4">
    <source>
        <dbReference type="ARBA" id="ARBA00023049"/>
    </source>
</evidence>
<dbReference type="InterPro" id="IPR012548">
    <property type="entry name" value="MATCAP"/>
</dbReference>
<dbReference type="Pfam" id="PF08014">
    <property type="entry name" value="MATCAP"/>
    <property type="match status" value="1"/>
</dbReference>
<proteinExistence type="predicted"/>
<keyword evidence="6" id="KW-1185">Reference proteome</keyword>
<comment type="cofactor">
    <cofactor evidence="1">
        <name>Zn(2+)</name>
        <dbReference type="ChEBI" id="CHEBI:29105"/>
    </cofactor>
</comment>
<dbReference type="InterPro" id="IPR012656">
    <property type="entry name" value="CHP02421_QEGLA"/>
</dbReference>
<reference evidence="5 6" key="1">
    <citation type="submission" date="2022-01" db="EMBL/GenBank/DDBJ databases">
        <title>Whole genome-based taxonomy of the Shewanellaceae.</title>
        <authorList>
            <person name="Martin-Rodriguez A.J."/>
        </authorList>
    </citation>
    <scope>NUCLEOTIDE SEQUENCE [LARGE SCALE GENOMIC DNA]</scope>
    <source>
        <strain evidence="5 6">DSM 21332</strain>
    </source>
</reference>
<sequence>MSQVEQAYKEKLKAFSDELIRLQSPLQILDAIKWPREQETKFLASGGTRMPDINADFYQSQALNFNPDTTREDLKALKKAIRKQLGAKDPLGRILVKNLEQSQLVVDLLLSRGTQEFGCISQQLYGSARHKLHGDRHTLRQLGDRLSYLFSLPAARRINKQHPKVISAPEAVDELSRRLSKYFHNDDILVRLSDGIVSDAAVGGDTIKLNSQAMFSEADLNVYEVHEGWVHLGTTLNGRAQPWATWLGSGSPRVAATQEGLAVLLEMLTLSSTPGRARRISDRVAAVDMAESGADFIEVYRHFREQNLSERDSYRVTQRVFRGGMVTGGSCFTKDISYVRGYVENINFIRAAITAGMPELLPMLFVGKLAIEDIPVLYQAHKQGIVEAPEYLPYMFEDYSGLYAWFGFATGLAGIDLKGVQRHFQRLFRDLPTVDPIAEFVEDTEFDDWE</sequence>
<dbReference type="SMART" id="SM01154">
    <property type="entry name" value="DUF1704"/>
    <property type="match status" value="1"/>
</dbReference>
<organism evidence="5 6">
    <name type="scientific">Shewanella corallii</name>
    <dbReference type="NCBI Taxonomy" id="560080"/>
    <lineage>
        <taxon>Bacteria</taxon>
        <taxon>Pseudomonadati</taxon>
        <taxon>Pseudomonadota</taxon>
        <taxon>Gammaproteobacteria</taxon>
        <taxon>Alteromonadales</taxon>
        <taxon>Shewanellaceae</taxon>
        <taxon>Shewanella</taxon>
    </lineage>
</organism>
<evidence type="ECO:0000256" key="1">
    <source>
        <dbReference type="ARBA" id="ARBA00001947"/>
    </source>
</evidence>
<dbReference type="PANTHER" id="PTHR31817">
    <property type="match status" value="1"/>
</dbReference>
<dbReference type="PANTHER" id="PTHR31817:SF0">
    <property type="entry name" value="CHROMOSOME UNDETERMINED SCAFFOLD_67, WHOLE GENOME SHOTGUN SEQUENCE"/>
    <property type="match status" value="1"/>
</dbReference>
<keyword evidence="4" id="KW-0482">Metalloprotease</keyword>
<accession>A0ABT0N7Z4</accession>
<name>A0ABT0N7Z4_9GAMM</name>